<feature type="compositionally biased region" description="Acidic residues" evidence="1">
    <location>
        <begin position="1178"/>
        <end position="1195"/>
    </location>
</feature>
<feature type="compositionally biased region" description="Acidic residues" evidence="1">
    <location>
        <begin position="1038"/>
        <end position="1065"/>
    </location>
</feature>
<feature type="region of interest" description="Disordered" evidence="1">
    <location>
        <begin position="1151"/>
        <end position="1228"/>
    </location>
</feature>
<gene>
    <name evidence="3" type="primary">IRR1</name>
    <name evidence="3" type="ORF">LTR97_001461</name>
</gene>
<dbReference type="InterPro" id="IPR039662">
    <property type="entry name" value="Cohesin_Scc3/SA"/>
</dbReference>
<feature type="region of interest" description="Disordered" evidence="1">
    <location>
        <begin position="1038"/>
        <end position="1083"/>
    </location>
</feature>
<dbReference type="PANTHER" id="PTHR11199:SF0">
    <property type="entry name" value="LD34181P-RELATED"/>
    <property type="match status" value="1"/>
</dbReference>
<organism evidence="3 4">
    <name type="scientific">Elasticomyces elasticus</name>
    <dbReference type="NCBI Taxonomy" id="574655"/>
    <lineage>
        <taxon>Eukaryota</taxon>
        <taxon>Fungi</taxon>
        <taxon>Dikarya</taxon>
        <taxon>Ascomycota</taxon>
        <taxon>Pezizomycotina</taxon>
        <taxon>Dothideomycetes</taxon>
        <taxon>Dothideomycetidae</taxon>
        <taxon>Mycosphaerellales</taxon>
        <taxon>Teratosphaeriaceae</taxon>
        <taxon>Elasticomyces</taxon>
    </lineage>
</organism>
<reference evidence="3" key="1">
    <citation type="submission" date="2023-08" db="EMBL/GenBank/DDBJ databases">
        <title>Black Yeasts Isolated from many extreme environments.</title>
        <authorList>
            <person name="Coleine C."/>
            <person name="Stajich J.E."/>
            <person name="Selbmann L."/>
        </authorList>
    </citation>
    <scope>NUCLEOTIDE SEQUENCE</scope>
    <source>
        <strain evidence="3">CCFEE 5810</strain>
    </source>
</reference>
<dbReference type="PANTHER" id="PTHR11199">
    <property type="entry name" value="STROMAL ANTIGEN"/>
    <property type="match status" value="1"/>
</dbReference>
<dbReference type="Gene3D" id="1.25.10.10">
    <property type="entry name" value="Leucine-rich Repeat Variant"/>
    <property type="match status" value="1"/>
</dbReference>
<dbReference type="SUPFAM" id="SSF48371">
    <property type="entry name" value="ARM repeat"/>
    <property type="match status" value="1"/>
</dbReference>
<dbReference type="Pfam" id="PF08514">
    <property type="entry name" value="STAG"/>
    <property type="match status" value="1"/>
</dbReference>
<dbReference type="InterPro" id="IPR056396">
    <property type="entry name" value="HEAT_SCC3-SA"/>
</dbReference>
<dbReference type="GO" id="GO:0008278">
    <property type="term" value="C:cohesin complex"/>
    <property type="evidence" value="ECO:0007669"/>
    <property type="project" value="TreeGrafter"/>
</dbReference>
<dbReference type="GO" id="GO:0007062">
    <property type="term" value="P:sister chromatid cohesion"/>
    <property type="evidence" value="ECO:0007669"/>
    <property type="project" value="UniProtKB-ARBA"/>
</dbReference>
<evidence type="ECO:0000256" key="1">
    <source>
        <dbReference type="SAM" id="MobiDB-lite"/>
    </source>
</evidence>
<dbReference type="InterPro" id="IPR013721">
    <property type="entry name" value="STAG"/>
</dbReference>
<name>A0AAN7WCF1_9PEZI</name>
<dbReference type="InterPro" id="IPR020839">
    <property type="entry name" value="SCD"/>
</dbReference>
<dbReference type="InterPro" id="IPR011989">
    <property type="entry name" value="ARM-like"/>
</dbReference>
<evidence type="ECO:0000313" key="4">
    <source>
        <dbReference type="Proteomes" id="UP001310594"/>
    </source>
</evidence>
<feature type="compositionally biased region" description="Low complexity" evidence="1">
    <location>
        <begin position="1066"/>
        <end position="1078"/>
    </location>
</feature>
<dbReference type="PROSITE" id="PS51425">
    <property type="entry name" value="SCD"/>
    <property type="match status" value="1"/>
</dbReference>
<dbReference type="GO" id="GO:0005634">
    <property type="term" value="C:nucleus"/>
    <property type="evidence" value="ECO:0007669"/>
    <property type="project" value="TreeGrafter"/>
</dbReference>
<feature type="compositionally biased region" description="Acidic residues" evidence="1">
    <location>
        <begin position="1204"/>
        <end position="1228"/>
    </location>
</feature>
<dbReference type="EMBL" id="JAVRQU010000002">
    <property type="protein sequence ID" value="KAK5706472.1"/>
    <property type="molecule type" value="Genomic_DNA"/>
</dbReference>
<dbReference type="GO" id="GO:0000785">
    <property type="term" value="C:chromatin"/>
    <property type="evidence" value="ECO:0007669"/>
    <property type="project" value="TreeGrafter"/>
</dbReference>
<comment type="caution">
    <text evidence="3">The sequence shown here is derived from an EMBL/GenBank/DDBJ whole genome shotgun (WGS) entry which is preliminary data.</text>
</comment>
<evidence type="ECO:0000313" key="3">
    <source>
        <dbReference type="EMBL" id="KAK5706472.1"/>
    </source>
</evidence>
<feature type="region of interest" description="Disordered" evidence="1">
    <location>
        <begin position="42"/>
        <end position="165"/>
    </location>
</feature>
<dbReference type="Proteomes" id="UP001310594">
    <property type="component" value="Unassembled WGS sequence"/>
</dbReference>
<protein>
    <submittedName>
        <fullName evidence="3">Cohesin complex subunit</fullName>
    </submittedName>
</protein>
<evidence type="ECO:0000259" key="2">
    <source>
        <dbReference type="PROSITE" id="PS51425"/>
    </source>
</evidence>
<proteinExistence type="predicted"/>
<accession>A0AAN7WCF1</accession>
<sequence>MSASWGLIQNISIAFVYADITYLDLRTHAAYRLGSYRIDTSNQRHRHRGASDMSASALNKRASGRVRKQPEVYASSPFTSSGKRKRNDVDDAEDDDGDREMPDDYESDEEEVEEAEDEPAEEEIREQNKKARKPKAAATKKPAQKKTKVSGASLPFRAAAAPKKRAPRKGKAVSAVDAEAVGGLYAEVFASGASLDDVVGGVLKRFENNDMSALAEIVNFVLRCTGCTGEVDVHDIEDSDSITNKLEDLREEYQASKPTEYPLVAKGKGAGAFKQALVSFFTALVKAVAVKGVLFDNPILMEHVQLWISTMSSAPERSFRHTATLMSLTIMSALCAVAREYTDESAKFQRQAEAEKKKSRVNKDRVKLIEQNAKDKMQALETIEPMLKDWFDVVFIHRYRDIDALIRRDCVAALGDWIVTLPDMFFDGQHLRYLGWVLSDPAPATRGEVIKQLHRVYKNKDLLGGLKTFTEKFRPRLVEVGTMDAELSVRVSGIELLDILRENGLLEPDDIDAVGRMLFDSDLRVRKAVAAFFAESVVDLYSAKIDELGGLESLEENLPEISDDNTDAPRLEWLKYKSLAEMLGNYDADDNLPSQIERTKGDGGLTIALGGSDSRFTLATEVLYEKTKEIKDWRALAGYLLFDHSDSGANGVADDALSQLKHETVLSEKEEAILLEVLNASAKRTLSDLAEQMKAPKTKLTARQRERFEEEQEEAARHLSSLVPKLLKKFGDVPSTAAAVLRVEAVLSLPSLRDMQQDSVAYSALLDDVRKQFMSHGTNEVLAPASNAILHAKSYDELDDMTEEKIAALWEDVTSNFSELLNPETVTVRGASQFEELTALSNNLLRIIRLASVSDCIPSLESSVPTSSSADTEGYSGIIDFIVALVQRAQPSSGPAPDADEAALEDEVAVRAADAGLIYLRWKVKGISATINSSNSGVSMEELEALATRRDNYVTNLHLSLEARKPSEEISVVLAGILLEMYNTAAILRQLKPRAGVSDDYTILAMNFTTDQQRLILRVFAACEKNFAKLSGKKLEDAAVEEEDVEDVDEDPMSDPESDDEEEEATQTQTQTQTQAVQQRRDAKTLHTLRAEQQLCGLTGRIIHSYYAGVLETASVQTRLERNKTKLGQNFKEVVAYLDLESAIIKGKGKKAKAKGKDKPTVNGRKGKVHPKSNAIVAEDEMDDEIEEADADDDDALRRRELLDEPELEQEEEAVDGAPAEEESVMGD</sequence>
<dbReference type="GO" id="GO:0003682">
    <property type="term" value="F:chromatin binding"/>
    <property type="evidence" value="ECO:0007669"/>
    <property type="project" value="TreeGrafter"/>
</dbReference>
<dbReference type="Pfam" id="PF24571">
    <property type="entry name" value="HEAT_SCC3-SA"/>
    <property type="match status" value="1"/>
</dbReference>
<feature type="compositionally biased region" description="Acidic residues" evidence="1">
    <location>
        <begin position="90"/>
        <end position="124"/>
    </location>
</feature>
<dbReference type="InterPro" id="IPR016024">
    <property type="entry name" value="ARM-type_fold"/>
</dbReference>
<dbReference type="AlphaFoldDB" id="A0AAN7WCF1"/>
<dbReference type="Pfam" id="PF21581">
    <property type="entry name" value="SCD"/>
    <property type="match status" value="1"/>
</dbReference>
<feature type="domain" description="SCD" evidence="2">
    <location>
        <begin position="395"/>
        <end position="480"/>
    </location>
</feature>